<organism evidence="4 5">
    <name type="scientific">Microbacterium helvum</name>
    <dbReference type="NCBI Taxonomy" id="2773713"/>
    <lineage>
        <taxon>Bacteria</taxon>
        <taxon>Bacillati</taxon>
        <taxon>Actinomycetota</taxon>
        <taxon>Actinomycetes</taxon>
        <taxon>Micrococcales</taxon>
        <taxon>Microbacteriaceae</taxon>
        <taxon>Microbacterium</taxon>
    </lineage>
</organism>
<dbReference type="PANTHER" id="PTHR13593:SF113">
    <property type="entry name" value="SI:DKEY-266F7.9"/>
    <property type="match status" value="1"/>
</dbReference>
<dbReference type="InterPro" id="IPR013783">
    <property type="entry name" value="Ig-like_fold"/>
</dbReference>
<protein>
    <recommendedName>
        <fullName evidence="3">PKD domain-containing protein</fullName>
    </recommendedName>
</protein>
<evidence type="ECO:0000313" key="5">
    <source>
        <dbReference type="Proteomes" id="UP000598426"/>
    </source>
</evidence>
<keyword evidence="2" id="KW-1133">Transmembrane helix</keyword>
<feature type="compositionally biased region" description="Polar residues" evidence="1">
    <location>
        <begin position="1320"/>
        <end position="1329"/>
    </location>
</feature>
<feature type="region of interest" description="Disordered" evidence="1">
    <location>
        <begin position="1303"/>
        <end position="1329"/>
    </location>
</feature>
<keyword evidence="2" id="KW-0472">Membrane</keyword>
<dbReference type="InterPro" id="IPR051057">
    <property type="entry name" value="PI-PLC_domain"/>
</dbReference>
<dbReference type="PROSITE" id="PS50007">
    <property type="entry name" value="PIPLC_X_DOMAIN"/>
    <property type="match status" value="1"/>
</dbReference>
<gene>
    <name evidence="4" type="ORF">IF188_05315</name>
</gene>
<proteinExistence type="predicted"/>
<evidence type="ECO:0000256" key="2">
    <source>
        <dbReference type="SAM" id="Phobius"/>
    </source>
</evidence>
<dbReference type="RefSeq" id="WP_191170728.1">
    <property type="nucleotide sequence ID" value="NZ_JACXZS010000002.1"/>
</dbReference>
<keyword evidence="2" id="KW-0812">Transmembrane</keyword>
<dbReference type="CDD" id="cd00146">
    <property type="entry name" value="PKD"/>
    <property type="match status" value="2"/>
</dbReference>
<sequence>MGMSGARPEPTERIHKRALRAVRAATGVGDPATDARCRVWCSAVIPVIIREKLTSWLGWTSWSGRGPPWGKGCAMRTSYGSSTLRSIERADRNELPTPRRRRRRSLMAVAVATGVVFCTYGVIAPAAFAGDASGFSDDDDSVANLDYWMSALPDDVKLSELSIPGTHDSATSTVTLNFHFAETQTMTLREQLDSGIRELDIRAALRVNDNTDAADDYFTIHHNDFDIKEPGTDRDMTGDDVMTAVCGFLSDNPRETVLVQWGDLDLVDDEWDEVDPDSDLTEDDRNALVDSTYSAALRLQIERFEDEDCVWDQGGSTTVPTLGQVRGKLVLIPQAMGKGGWGGSADLDEFGLWSALFSGGRAPVGGDAVDTLYNIPAYTEKLVENIKVADADTDKEHIYVTGLNANTGAKPISFARGVDGIGAIGYEGQGINELMVEWMLGLRNIDGDRGLSVSKLGIVAMDYPGASLIETIIAHNYPLISDIGILQSMASEAFVWWGIQINNEVDEISPDDADAAKRWEAMQKILTHFLPSYPMIGWVLHDRDRQISWDTGGDGLYLDSNWDEDFRYMFLSTHGRPGNAAGNNKAIVKDLLTQLSGANAAARSHYLQKEISLIYPGRTVAVLVKQSPGGYDNWMYTSPETARYDQDGFFHVVWVYDAPAPPVLELGGPYDVNEGDTITLRAGASTDPDGRPITYCWVSSGSECSRGPTFDVRFVDDSTATWTVYANNGVAQTSQTVTVRFHNVAPTVTDVRIASARVENGTAILRGTLIDPGTGDSHTLVVDWGDGQQSQAEIPARPVGAAAFAPLPELRHLYLDDGPSGTPSYTYPVHVTVTDDDGGIGEADADARVDNVAPTVSDLSVTPAVDENGLATVTGTLHDIGSLDTHTVTVDWGDGHQSHADMPARPGGPTFGPLPNLTHQYLDDPAGTSSDEYTVTVNVTDDDGGEWEDTAPVRVDNIAPTVSDLSVTPVDEDGVATLTGTLSDPGTLDTHTLTVDWGDGSDPEGHDLDAGEGLPDLTHQYLDDPSGTTDTYMVHVNVSDDDGGESEDTTAPAEVNNVAPTVTDLAVTPVDENGVATLTGTLADPGTLDTHTVTVDWGDGTGPEDHQLDAGKGLPELTHRYLDDDPTATPTDEYTVTVTVTDDDGGEGEGTATARVDNVAPAVRDLAVTPVAENGVATLTGTLSDPGTLDTHTVTVDWGDGSESETHQLVAGEGLPELAHRYLDDNPTGTPTDQYTVTVTVTDDDGGAWEDAVTVQVDNVAPVATFGTIRDSSGYTVGAAPPSDLDVALLGLEIDAIATFADPGTQDTHTSSIDWGDGTVNPTQGSSPISASHRYLTTGERTVTFTVTDDDTGVGSAAASITVVDAADATRILAAHLQGIIDDPTAPPATRDAAASALIVLVGKNPAKTGGALADLSAGAKNSFFVKLRTAAATLEGAALHREANLVALIAKSVIVLEIDQSAAHATTDRQTRAVAGARADVAAGDAATTAVDAIEHYRTALIHLRPAR</sequence>
<feature type="transmembrane region" description="Helical" evidence="2">
    <location>
        <begin position="106"/>
        <end position="128"/>
    </location>
</feature>
<dbReference type="SUPFAM" id="SSF49299">
    <property type="entry name" value="PKD domain"/>
    <property type="match status" value="3"/>
</dbReference>
<dbReference type="InterPro" id="IPR035986">
    <property type="entry name" value="PKD_dom_sf"/>
</dbReference>
<evidence type="ECO:0000256" key="1">
    <source>
        <dbReference type="SAM" id="MobiDB-lite"/>
    </source>
</evidence>
<dbReference type="SMART" id="SM00089">
    <property type="entry name" value="PKD"/>
    <property type="match status" value="6"/>
</dbReference>
<evidence type="ECO:0000259" key="3">
    <source>
        <dbReference type="PROSITE" id="PS50093"/>
    </source>
</evidence>
<accession>A0ABR8NKB7</accession>
<comment type="caution">
    <text evidence="4">The sequence shown here is derived from an EMBL/GenBank/DDBJ whole genome shotgun (WGS) entry which is preliminary data.</text>
</comment>
<keyword evidence="5" id="KW-1185">Reference proteome</keyword>
<dbReference type="PANTHER" id="PTHR13593">
    <property type="match status" value="1"/>
</dbReference>
<reference evidence="4 5" key="1">
    <citation type="submission" date="2020-09" db="EMBL/GenBank/DDBJ databases">
        <title>Isolation and identification of active actinomycetes.</title>
        <authorList>
            <person name="Li X."/>
        </authorList>
    </citation>
    <scope>NUCLEOTIDE SEQUENCE [LARGE SCALE GENOMIC DNA]</scope>
    <source>
        <strain evidence="4 5">NEAU-LLC</strain>
    </source>
</reference>
<dbReference type="SUPFAM" id="SSF51695">
    <property type="entry name" value="PLC-like phosphodiesterases"/>
    <property type="match status" value="1"/>
</dbReference>
<dbReference type="EMBL" id="JACXZS010000002">
    <property type="protein sequence ID" value="MBD3941118.1"/>
    <property type="molecule type" value="Genomic_DNA"/>
</dbReference>
<evidence type="ECO:0000313" key="4">
    <source>
        <dbReference type="EMBL" id="MBD3941118.1"/>
    </source>
</evidence>
<dbReference type="PROSITE" id="PS50093">
    <property type="entry name" value="PKD"/>
    <property type="match status" value="1"/>
</dbReference>
<dbReference type="Proteomes" id="UP000598426">
    <property type="component" value="Unassembled WGS sequence"/>
</dbReference>
<dbReference type="Gene3D" id="3.20.20.190">
    <property type="entry name" value="Phosphatidylinositol (PI) phosphodiesterase"/>
    <property type="match status" value="1"/>
</dbReference>
<dbReference type="InterPro" id="IPR022409">
    <property type="entry name" value="PKD/Chitinase_dom"/>
</dbReference>
<dbReference type="InterPro" id="IPR000601">
    <property type="entry name" value="PKD_dom"/>
</dbReference>
<dbReference type="InterPro" id="IPR017946">
    <property type="entry name" value="PLC-like_Pdiesterase_TIM-brl"/>
</dbReference>
<dbReference type="Gene3D" id="2.60.40.10">
    <property type="entry name" value="Immunoglobulins"/>
    <property type="match status" value="5"/>
</dbReference>
<feature type="domain" description="PKD" evidence="3">
    <location>
        <begin position="1299"/>
        <end position="1363"/>
    </location>
</feature>
<name>A0ABR8NKB7_9MICO</name>